<gene>
    <name evidence="1" type="ORF">HX845_12475</name>
</gene>
<dbReference type="GeneID" id="57663226"/>
<protein>
    <submittedName>
        <fullName evidence="1">Uncharacterized protein</fullName>
    </submittedName>
</protein>
<reference evidence="1 2" key="1">
    <citation type="submission" date="2020-04" db="EMBL/GenBank/DDBJ databases">
        <title>Molecular characterization of pseudomonads from Agaricus bisporus reveal novel blotch 2 pathogens in Western Europe.</title>
        <authorList>
            <person name="Taparia T."/>
            <person name="Krijger M."/>
            <person name="Haynes E."/>
            <person name="Elpinstone J.G."/>
            <person name="Noble R."/>
            <person name="Van Der Wolf J."/>
        </authorList>
    </citation>
    <scope>NUCLEOTIDE SEQUENCE [LARGE SCALE GENOMIC DNA]</scope>
    <source>
        <strain evidence="1 2">IPO3738</strain>
    </source>
</reference>
<comment type="caution">
    <text evidence="1">The sequence shown here is derived from an EMBL/GenBank/DDBJ whole genome shotgun (WGS) entry which is preliminary data.</text>
</comment>
<dbReference type="EMBL" id="JACAQE010000003">
    <property type="protein sequence ID" value="NWC14468.1"/>
    <property type="molecule type" value="Genomic_DNA"/>
</dbReference>
<evidence type="ECO:0000313" key="2">
    <source>
        <dbReference type="Proteomes" id="UP000517547"/>
    </source>
</evidence>
<organism evidence="1 2">
    <name type="scientific">Pseudomonas gingeri</name>
    <dbReference type="NCBI Taxonomy" id="117681"/>
    <lineage>
        <taxon>Bacteria</taxon>
        <taxon>Pseudomonadati</taxon>
        <taxon>Pseudomonadota</taxon>
        <taxon>Gammaproteobacteria</taxon>
        <taxon>Pseudomonadales</taxon>
        <taxon>Pseudomonadaceae</taxon>
        <taxon>Pseudomonas</taxon>
    </lineage>
</organism>
<accession>A0A7Y7XZU4</accession>
<dbReference type="AlphaFoldDB" id="A0A7Y7XZU4"/>
<name>A0A7Y7XZU4_9PSED</name>
<dbReference type="RefSeq" id="WP_017125394.1">
    <property type="nucleotide sequence ID" value="NZ_JACAOR010000013.1"/>
</dbReference>
<sequence>MTCVSLDTTCDKDLPHVTNAAYLLVREGCVLLQLVQQRTMALSRQVAQ</sequence>
<evidence type="ECO:0000313" key="1">
    <source>
        <dbReference type="EMBL" id="NWC14468.1"/>
    </source>
</evidence>
<dbReference type="Proteomes" id="UP000517547">
    <property type="component" value="Unassembled WGS sequence"/>
</dbReference>
<proteinExistence type="predicted"/>